<accession>A0A6H1ZV69</accession>
<dbReference type="InterPro" id="IPR051018">
    <property type="entry name" value="Bacteriophage_GH24"/>
</dbReference>
<dbReference type="GO" id="GO:0016998">
    <property type="term" value="P:cell wall macromolecule catabolic process"/>
    <property type="evidence" value="ECO:0007669"/>
    <property type="project" value="InterPro"/>
</dbReference>
<name>A0A6H1ZV69_9ZZZZ</name>
<evidence type="ECO:0000256" key="1">
    <source>
        <dbReference type="ARBA" id="ARBA00000632"/>
    </source>
</evidence>
<dbReference type="PANTHER" id="PTHR38107:SF3">
    <property type="entry name" value="LYSOZYME RRRD-RELATED"/>
    <property type="match status" value="1"/>
</dbReference>
<evidence type="ECO:0000313" key="7">
    <source>
        <dbReference type="EMBL" id="QJA51100.1"/>
    </source>
</evidence>
<dbReference type="InterPro" id="IPR023347">
    <property type="entry name" value="Lysozyme_dom_sf"/>
</dbReference>
<dbReference type="GO" id="GO:0003796">
    <property type="term" value="F:lysozyme activity"/>
    <property type="evidence" value="ECO:0007669"/>
    <property type="project" value="UniProtKB-EC"/>
</dbReference>
<keyword evidence="6" id="KW-0326">Glycosidase</keyword>
<dbReference type="EMBL" id="MT144237">
    <property type="protein sequence ID" value="QJA51100.1"/>
    <property type="molecule type" value="Genomic_DNA"/>
</dbReference>
<reference evidence="7" key="1">
    <citation type="submission" date="2020-03" db="EMBL/GenBank/DDBJ databases">
        <title>The deep terrestrial virosphere.</title>
        <authorList>
            <person name="Holmfeldt K."/>
            <person name="Nilsson E."/>
            <person name="Simone D."/>
            <person name="Lopez-Fernandez M."/>
            <person name="Wu X."/>
            <person name="de Brujin I."/>
            <person name="Lundin D."/>
            <person name="Andersson A."/>
            <person name="Bertilsson S."/>
            <person name="Dopson M."/>
        </authorList>
    </citation>
    <scope>NUCLEOTIDE SEQUENCE</scope>
    <source>
        <strain evidence="7">TM448A01982</strain>
    </source>
</reference>
<dbReference type="HAMAP" id="MF_04110">
    <property type="entry name" value="ENDOLYSIN_T4"/>
    <property type="match status" value="1"/>
</dbReference>
<dbReference type="Pfam" id="PF00959">
    <property type="entry name" value="Phage_lysozyme"/>
    <property type="match status" value="1"/>
</dbReference>
<dbReference type="GO" id="GO:0031640">
    <property type="term" value="P:killing of cells of another organism"/>
    <property type="evidence" value="ECO:0007669"/>
    <property type="project" value="UniProtKB-KW"/>
</dbReference>
<sequence length="143" mass="16071">MQVSRDGIELITYFEGFRSLPYLDAAGHPTVGVGHLVRPGEDFSGGVTPDQARELLRLDLQDAESAVNRLIIIDLEQHQFDALVSFTFNLGGGALQRSTLRRCVNRGDHQKAADQFLRWVYAGGRKLRGLELRRMAERLMYLG</sequence>
<keyword evidence="5" id="KW-1035">Host cytoplasm</keyword>
<keyword evidence="2" id="KW-0929">Antimicrobial</keyword>
<dbReference type="CDD" id="cd00737">
    <property type="entry name" value="lyz_endolysin_autolysin"/>
    <property type="match status" value="1"/>
</dbReference>
<evidence type="ECO:0000256" key="3">
    <source>
        <dbReference type="ARBA" id="ARBA00022638"/>
    </source>
</evidence>
<protein>
    <submittedName>
        <fullName evidence="7">Putative glycoside hydrolase</fullName>
    </submittedName>
</protein>
<dbReference type="InterPro" id="IPR002196">
    <property type="entry name" value="Glyco_hydro_24"/>
</dbReference>
<keyword evidence="3" id="KW-0081">Bacteriolytic enzyme</keyword>
<dbReference type="GO" id="GO:0042742">
    <property type="term" value="P:defense response to bacterium"/>
    <property type="evidence" value="ECO:0007669"/>
    <property type="project" value="UniProtKB-KW"/>
</dbReference>
<proteinExistence type="inferred from homology"/>
<dbReference type="PANTHER" id="PTHR38107">
    <property type="match status" value="1"/>
</dbReference>
<dbReference type="InterPro" id="IPR034690">
    <property type="entry name" value="Endolysin_T4_type"/>
</dbReference>
<organism evidence="7">
    <name type="scientific">viral metagenome</name>
    <dbReference type="NCBI Taxonomy" id="1070528"/>
    <lineage>
        <taxon>unclassified sequences</taxon>
        <taxon>metagenomes</taxon>
        <taxon>organismal metagenomes</taxon>
    </lineage>
</organism>
<evidence type="ECO:0000256" key="6">
    <source>
        <dbReference type="ARBA" id="ARBA00023295"/>
    </source>
</evidence>
<comment type="catalytic activity">
    <reaction evidence="1">
        <text>Hydrolysis of (1-&gt;4)-beta-linkages between N-acetylmuramic acid and N-acetyl-D-glucosamine residues in a peptidoglycan and between N-acetyl-D-glucosamine residues in chitodextrins.</text>
        <dbReference type="EC" id="3.2.1.17"/>
    </reaction>
</comment>
<gene>
    <name evidence="7" type="ORF">TM448A01982_0007</name>
</gene>
<dbReference type="AlphaFoldDB" id="A0A6H1ZV69"/>
<evidence type="ECO:0000256" key="4">
    <source>
        <dbReference type="ARBA" id="ARBA00022801"/>
    </source>
</evidence>
<dbReference type="InterPro" id="IPR023346">
    <property type="entry name" value="Lysozyme-like_dom_sf"/>
</dbReference>
<dbReference type="GO" id="GO:0009253">
    <property type="term" value="P:peptidoglycan catabolic process"/>
    <property type="evidence" value="ECO:0007669"/>
    <property type="project" value="InterPro"/>
</dbReference>
<dbReference type="Gene3D" id="1.10.530.40">
    <property type="match status" value="1"/>
</dbReference>
<evidence type="ECO:0000256" key="2">
    <source>
        <dbReference type="ARBA" id="ARBA00022529"/>
    </source>
</evidence>
<dbReference type="SUPFAM" id="SSF53955">
    <property type="entry name" value="Lysozyme-like"/>
    <property type="match status" value="1"/>
</dbReference>
<keyword evidence="4 7" id="KW-0378">Hydrolase</keyword>
<dbReference type="InterPro" id="IPR033907">
    <property type="entry name" value="Endolysin_autolysin"/>
</dbReference>
<evidence type="ECO:0000256" key="5">
    <source>
        <dbReference type="ARBA" id="ARBA00023200"/>
    </source>
</evidence>